<organism evidence="2 5">
    <name type="scientific">Photobacterium iliopiscarium</name>
    <dbReference type="NCBI Taxonomy" id="56192"/>
    <lineage>
        <taxon>Bacteria</taxon>
        <taxon>Pseudomonadati</taxon>
        <taxon>Pseudomonadota</taxon>
        <taxon>Gammaproteobacteria</taxon>
        <taxon>Vibrionales</taxon>
        <taxon>Vibrionaceae</taxon>
        <taxon>Photobacterium</taxon>
    </lineage>
</organism>
<dbReference type="AlphaFoldDB" id="A0A2T3MLS1"/>
<dbReference type="PANTHER" id="PTHR34227">
    <property type="entry name" value="CHAPERONE PROTEIN YCDY"/>
    <property type="match status" value="1"/>
</dbReference>
<protein>
    <submittedName>
        <fullName evidence="2">Dehydrogenase</fullName>
    </submittedName>
</protein>
<dbReference type="STRING" id="56192.UB38_17185"/>
<dbReference type="PIRSF" id="PIRSF004690">
    <property type="entry name" value="DmsD"/>
    <property type="match status" value="1"/>
</dbReference>
<proteinExistence type="predicted"/>
<dbReference type="Gene3D" id="1.10.3480.10">
    <property type="entry name" value="TorD-like"/>
    <property type="match status" value="1"/>
</dbReference>
<dbReference type="EMBL" id="PYLW01000008">
    <property type="protein sequence ID" value="PSV97117.1"/>
    <property type="molecule type" value="Genomic_DNA"/>
</dbReference>
<evidence type="ECO:0000313" key="2">
    <source>
        <dbReference type="EMBL" id="PSV97117.1"/>
    </source>
</evidence>
<keyword evidence="4" id="KW-1185">Reference proteome</keyword>
<dbReference type="PANTHER" id="PTHR34227:SF13">
    <property type="entry name" value="TAT PROOFREADING CHAPERONE DMSD-RELATED"/>
    <property type="match status" value="1"/>
</dbReference>
<accession>A0A2T3MLS1</accession>
<dbReference type="InterPro" id="IPR026269">
    <property type="entry name" value="DmsD-type"/>
</dbReference>
<evidence type="ECO:0000313" key="3">
    <source>
        <dbReference type="EMBL" id="PSW96601.1"/>
    </source>
</evidence>
<evidence type="ECO:0000256" key="1">
    <source>
        <dbReference type="ARBA" id="ARBA00023186"/>
    </source>
</evidence>
<comment type="caution">
    <text evidence="2">The sequence shown here is derived from an EMBL/GenBank/DDBJ whole genome shotgun (WGS) entry which is preliminary data.</text>
</comment>
<dbReference type="RefSeq" id="WP_052675252.1">
    <property type="nucleotide sequence ID" value="NZ_JZSR01000012.1"/>
</dbReference>
<dbReference type="InterPro" id="IPR050289">
    <property type="entry name" value="TorD/DmsD_chaperones"/>
</dbReference>
<dbReference type="EMBL" id="PYOP01000012">
    <property type="protein sequence ID" value="PSW96601.1"/>
    <property type="molecule type" value="Genomic_DNA"/>
</dbReference>
<sequence>MFICRDMENIKILSRVIGGLFYYHPSQYETVGINAILKLDHSGFTQFDTTTAAISATDPHTLSVWHDELFTGVGEMKAPPWGSVYLDKESVVFGDSTLHFRQFLQQYGIKFEVNHNEPEDQFGLMLMVIASLIEDNKFDAVTELLSIHLLPWAPHYLTLLQQAAPAGAYRELAELGQAFIMALAQEFNAEIIPSKIYFNA</sequence>
<dbReference type="InterPro" id="IPR020945">
    <property type="entry name" value="DMSO/NO3_reduct_chaperone"/>
</dbReference>
<dbReference type="Proteomes" id="UP000241954">
    <property type="component" value="Unassembled WGS sequence"/>
</dbReference>
<evidence type="ECO:0000313" key="4">
    <source>
        <dbReference type="Proteomes" id="UP000241190"/>
    </source>
</evidence>
<name>A0A2T3MLS1_9GAMM</name>
<gene>
    <name evidence="2" type="ORF">C9I88_10040</name>
    <name evidence="3" type="ORF">C9J52_09210</name>
</gene>
<reference evidence="2 5" key="1">
    <citation type="submission" date="2018-01" db="EMBL/GenBank/DDBJ databases">
        <title>Whole genome sequencing of Histamine producing bacteria.</title>
        <authorList>
            <person name="Butler K."/>
        </authorList>
    </citation>
    <scope>NUCLEOTIDE SEQUENCE [LARGE SCALE GENOMIC DNA]</scope>
    <source>
        <strain evidence="3 4">ATCC 51761</strain>
        <strain evidence="2 5">NCIMB 13481</strain>
    </source>
</reference>
<dbReference type="Proteomes" id="UP000241190">
    <property type="component" value="Unassembled WGS sequence"/>
</dbReference>
<dbReference type="InterPro" id="IPR036411">
    <property type="entry name" value="TorD-like_sf"/>
</dbReference>
<evidence type="ECO:0000313" key="5">
    <source>
        <dbReference type="Proteomes" id="UP000241954"/>
    </source>
</evidence>
<keyword evidence="1" id="KW-0143">Chaperone</keyword>
<dbReference type="Pfam" id="PF02613">
    <property type="entry name" value="Nitrate_red_del"/>
    <property type="match status" value="1"/>
</dbReference>
<dbReference type="SUPFAM" id="SSF89155">
    <property type="entry name" value="TorD-like"/>
    <property type="match status" value="1"/>
</dbReference>